<gene>
    <name evidence="1" type="ORF">ILYODFUR_035511</name>
</gene>
<keyword evidence="2" id="KW-1185">Reference proteome</keyword>
<evidence type="ECO:0000313" key="2">
    <source>
        <dbReference type="Proteomes" id="UP001482620"/>
    </source>
</evidence>
<sequence>MCFDLIQPNVNSKTTAQQDLLCTKTTLHQNTTPTVKHGGSSIMLRDCFPSSETGTFFKGNEIMNGIKYYRTENLQVHCHKAEDKLVYFSVQVYIHFHKK</sequence>
<dbReference type="EMBL" id="JAHRIQ010111056">
    <property type="protein sequence ID" value="MEQ2257510.1"/>
    <property type="molecule type" value="Genomic_DNA"/>
</dbReference>
<evidence type="ECO:0000313" key="1">
    <source>
        <dbReference type="EMBL" id="MEQ2257510.1"/>
    </source>
</evidence>
<comment type="caution">
    <text evidence="1">The sequence shown here is derived from an EMBL/GenBank/DDBJ whole genome shotgun (WGS) entry which is preliminary data.</text>
</comment>
<proteinExistence type="predicted"/>
<protein>
    <submittedName>
        <fullName evidence="1">Uncharacterized protein</fullName>
    </submittedName>
</protein>
<organism evidence="1 2">
    <name type="scientific">Ilyodon furcidens</name>
    <name type="common">goldbreast splitfin</name>
    <dbReference type="NCBI Taxonomy" id="33524"/>
    <lineage>
        <taxon>Eukaryota</taxon>
        <taxon>Metazoa</taxon>
        <taxon>Chordata</taxon>
        <taxon>Craniata</taxon>
        <taxon>Vertebrata</taxon>
        <taxon>Euteleostomi</taxon>
        <taxon>Actinopterygii</taxon>
        <taxon>Neopterygii</taxon>
        <taxon>Teleostei</taxon>
        <taxon>Neoteleostei</taxon>
        <taxon>Acanthomorphata</taxon>
        <taxon>Ovalentaria</taxon>
        <taxon>Atherinomorphae</taxon>
        <taxon>Cyprinodontiformes</taxon>
        <taxon>Goodeidae</taxon>
        <taxon>Ilyodon</taxon>
    </lineage>
</organism>
<name>A0ABV0VKG6_9TELE</name>
<accession>A0ABV0VKG6</accession>
<reference evidence="1 2" key="1">
    <citation type="submission" date="2021-06" db="EMBL/GenBank/DDBJ databases">
        <authorList>
            <person name="Palmer J.M."/>
        </authorList>
    </citation>
    <scope>NUCLEOTIDE SEQUENCE [LARGE SCALE GENOMIC DNA]</scope>
    <source>
        <strain evidence="2">if_2019</strain>
        <tissue evidence="1">Muscle</tissue>
    </source>
</reference>
<dbReference type="Proteomes" id="UP001482620">
    <property type="component" value="Unassembled WGS sequence"/>
</dbReference>